<dbReference type="GO" id="GO:0005829">
    <property type="term" value="C:cytosol"/>
    <property type="evidence" value="ECO:0007669"/>
    <property type="project" value="TreeGrafter"/>
</dbReference>
<evidence type="ECO:0000256" key="4">
    <source>
        <dbReference type="ARBA" id="ARBA00022679"/>
    </source>
</evidence>
<keyword evidence="6 9" id="KW-0418">Kinase</keyword>
<dbReference type="Proteomes" id="UP000235015">
    <property type="component" value="Unassembled WGS sequence"/>
</dbReference>
<dbReference type="InterPro" id="IPR008145">
    <property type="entry name" value="GK/Ca_channel_bsu"/>
</dbReference>
<dbReference type="InterPro" id="IPR027417">
    <property type="entry name" value="P-loop_NTPase"/>
</dbReference>
<gene>
    <name evidence="9" type="primary">gmk</name>
    <name evidence="11" type="ORF">C0630_04005</name>
</gene>
<evidence type="ECO:0000313" key="11">
    <source>
        <dbReference type="EMBL" id="PLX62751.1"/>
    </source>
</evidence>
<dbReference type="PANTHER" id="PTHR23117:SF13">
    <property type="entry name" value="GUANYLATE KINASE"/>
    <property type="match status" value="1"/>
</dbReference>
<evidence type="ECO:0000259" key="10">
    <source>
        <dbReference type="PROSITE" id="PS50052"/>
    </source>
</evidence>
<organism evidence="11 12">
    <name type="scientific">Sedimenticola selenatireducens</name>
    <dbReference type="NCBI Taxonomy" id="191960"/>
    <lineage>
        <taxon>Bacteria</taxon>
        <taxon>Pseudomonadati</taxon>
        <taxon>Pseudomonadota</taxon>
        <taxon>Gammaproteobacteria</taxon>
        <taxon>Chromatiales</taxon>
        <taxon>Sedimenticolaceae</taxon>
        <taxon>Sedimenticola</taxon>
    </lineage>
</organism>
<proteinExistence type="inferred from homology"/>
<sequence>MSTGTLFIVSAPSGAGKTSLLKALVETEERVRVSISHTTRPKRPGETDDLDYHFVAQDTFTGMVEAGAFLEHAEVFGNYYGTSEAGIREQMEQGNDVILEIDWQGAQQVRARFPGTVSVFILPPTPEALRQRLGNRGQDSEAVIQRRLGEAREEMSHYPEYDYIVVNDLFDQALGELRAIITAQRLRQPIQAERLQERLRSLLK</sequence>
<keyword evidence="7 9" id="KW-0067">ATP-binding</keyword>
<accession>A0A2N6CZF0</accession>
<keyword evidence="9" id="KW-0963">Cytoplasm</keyword>
<dbReference type="FunFam" id="3.30.63.10:FF:000002">
    <property type="entry name" value="Guanylate kinase 1"/>
    <property type="match status" value="1"/>
</dbReference>
<dbReference type="AlphaFoldDB" id="A0A2N6CZF0"/>
<keyword evidence="4 9" id="KW-0808">Transferase</keyword>
<evidence type="ECO:0000256" key="3">
    <source>
        <dbReference type="ARBA" id="ARBA00016296"/>
    </source>
</evidence>
<evidence type="ECO:0000256" key="6">
    <source>
        <dbReference type="ARBA" id="ARBA00022777"/>
    </source>
</evidence>
<dbReference type="SMART" id="SM00072">
    <property type="entry name" value="GuKc"/>
    <property type="match status" value="1"/>
</dbReference>
<evidence type="ECO:0000256" key="2">
    <source>
        <dbReference type="ARBA" id="ARBA00012961"/>
    </source>
</evidence>
<dbReference type="EMBL" id="PKUN01000003">
    <property type="protein sequence ID" value="PLX62751.1"/>
    <property type="molecule type" value="Genomic_DNA"/>
</dbReference>
<evidence type="ECO:0000256" key="8">
    <source>
        <dbReference type="ARBA" id="ARBA00030128"/>
    </source>
</evidence>
<protein>
    <recommendedName>
        <fullName evidence="3 9">Guanylate kinase</fullName>
        <ecNumber evidence="2 9">2.7.4.8</ecNumber>
    </recommendedName>
    <alternativeName>
        <fullName evidence="8 9">GMP kinase</fullName>
    </alternativeName>
</protein>
<keyword evidence="5 9" id="KW-0547">Nucleotide-binding</keyword>
<dbReference type="InterPro" id="IPR008144">
    <property type="entry name" value="Guanylate_kin-like_dom"/>
</dbReference>
<dbReference type="GO" id="GO:0004385">
    <property type="term" value="F:GMP kinase activity"/>
    <property type="evidence" value="ECO:0007669"/>
    <property type="project" value="UniProtKB-UniRule"/>
</dbReference>
<comment type="subcellular location">
    <subcellularLocation>
        <location evidence="9">Cytoplasm</location>
    </subcellularLocation>
</comment>
<feature type="domain" description="Guanylate kinase-like" evidence="10">
    <location>
        <begin position="4"/>
        <end position="182"/>
    </location>
</feature>
<dbReference type="NCBIfam" id="TIGR03263">
    <property type="entry name" value="guanyl_kin"/>
    <property type="match status" value="1"/>
</dbReference>
<dbReference type="InterPro" id="IPR017665">
    <property type="entry name" value="Guanylate_kinase"/>
</dbReference>
<dbReference type="HAMAP" id="MF_00328">
    <property type="entry name" value="Guanylate_kinase"/>
    <property type="match status" value="1"/>
</dbReference>
<evidence type="ECO:0000313" key="12">
    <source>
        <dbReference type="Proteomes" id="UP000235015"/>
    </source>
</evidence>
<name>A0A2N6CZF0_9GAMM</name>
<dbReference type="Gene3D" id="3.40.50.300">
    <property type="entry name" value="P-loop containing nucleotide triphosphate hydrolases"/>
    <property type="match status" value="1"/>
</dbReference>
<evidence type="ECO:0000256" key="5">
    <source>
        <dbReference type="ARBA" id="ARBA00022741"/>
    </source>
</evidence>
<evidence type="ECO:0000256" key="9">
    <source>
        <dbReference type="HAMAP-Rule" id="MF_00328"/>
    </source>
</evidence>
<dbReference type="PROSITE" id="PS50052">
    <property type="entry name" value="GUANYLATE_KINASE_2"/>
    <property type="match status" value="1"/>
</dbReference>
<dbReference type="CDD" id="cd00071">
    <property type="entry name" value="GMPK"/>
    <property type="match status" value="1"/>
</dbReference>
<dbReference type="SUPFAM" id="SSF52540">
    <property type="entry name" value="P-loop containing nucleoside triphosphate hydrolases"/>
    <property type="match status" value="1"/>
</dbReference>
<dbReference type="Pfam" id="PF00625">
    <property type="entry name" value="Guanylate_kin"/>
    <property type="match status" value="1"/>
</dbReference>
<feature type="binding site" evidence="9">
    <location>
        <begin position="11"/>
        <end position="18"/>
    </location>
    <ligand>
        <name>ATP</name>
        <dbReference type="ChEBI" id="CHEBI:30616"/>
    </ligand>
</feature>
<comment type="similarity">
    <text evidence="1 9">Belongs to the guanylate kinase family.</text>
</comment>
<dbReference type="Gene3D" id="3.30.63.10">
    <property type="entry name" value="Guanylate Kinase phosphate binding domain"/>
    <property type="match status" value="1"/>
</dbReference>
<dbReference type="STRING" id="1111735.GCA_000428045_03916"/>
<reference evidence="11 12" key="1">
    <citation type="submission" date="2017-11" db="EMBL/GenBank/DDBJ databases">
        <title>Genome-resolved metagenomics identifies genetic mobility, metabolic interactions, and unexpected diversity in perchlorate-reducing communities.</title>
        <authorList>
            <person name="Barnum T.P."/>
            <person name="Figueroa I.A."/>
            <person name="Carlstrom C.I."/>
            <person name="Lucas L.N."/>
            <person name="Engelbrektson A.L."/>
            <person name="Coates J.D."/>
        </authorList>
    </citation>
    <scope>NUCLEOTIDE SEQUENCE [LARGE SCALE GENOMIC DNA]</scope>
    <source>
        <strain evidence="11">BM301</strain>
    </source>
</reference>
<dbReference type="PANTHER" id="PTHR23117">
    <property type="entry name" value="GUANYLATE KINASE-RELATED"/>
    <property type="match status" value="1"/>
</dbReference>
<dbReference type="RefSeq" id="WP_273437934.1">
    <property type="nucleotide sequence ID" value="NZ_PKUN01000003.1"/>
</dbReference>
<comment type="catalytic activity">
    <reaction evidence="9">
        <text>GMP + ATP = GDP + ADP</text>
        <dbReference type="Rhea" id="RHEA:20780"/>
        <dbReference type="ChEBI" id="CHEBI:30616"/>
        <dbReference type="ChEBI" id="CHEBI:58115"/>
        <dbReference type="ChEBI" id="CHEBI:58189"/>
        <dbReference type="ChEBI" id="CHEBI:456216"/>
        <dbReference type="EC" id="2.7.4.8"/>
    </reaction>
</comment>
<evidence type="ECO:0000256" key="1">
    <source>
        <dbReference type="ARBA" id="ARBA00005790"/>
    </source>
</evidence>
<dbReference type="EC" id="2.7.4.8" evidence="2 9"/>
<evidence type="ECO:0000256" key="7">
    <source>
        <dbReference type="ARBA" id="ARBA00022840"/>
    </source>
</evidence>
<comment type="caution">
    <text evidence="11">The sequence shown here is derived from an EMBL/GenBank/DDBJ whole genome shotgun (WGS) entry which is preliminary data.</text>
</comment>
<dbReference type="GO" id="GO:0005524">
    <property type="term" value="F:ATP binding"/>
    <property type="evidence" value="ECO:0007669"/>
    <property type="project" value="UniProtKB-UniRule"/>
</dbReference>
<comment type="function">
    <text evidence="9">Essential for recycling GMP and indirectly, cGMP.</text>
</comment>